<dbReference type="Proteomes" id="UP000295151">
    <property type="component" value="Unassembled WGS sequence"/>
</dbReference>
<evidence type="ECO:0000313" key="2">
    <source>
        <dbReference type="EMBL" id="TDU87369.1"/>
    </source>
</evidence>
<dbReference type="Pfam" id="PF12680">
    <property type="entry name" value="SnoaL_2"/>
    <property type="match status" value="1"/>
</dbReference>
<dbReference type="OrthoDB" id="3783224at2"/>
<dbReference type="InterPro" id="IPR037401">
    <property type="entry name" value="SnoaL-like"/>
</dbReference>
<dbReference type="SUPFAM" id="SSF54427">
    <property type="entry name" value="NTF2-like"/>
    <property type="match status" value="1"/>
</dbReference>
<gene>
    <name evidence="2" type="ORF">EV138_0890</name>
</gene>
<feature type="domain" description="SnoaL-like" evidence="1">
    <location>
        <begin position="8"/>
        <end position="117"/>
    </location>
</feature>
<organism evidence="2 3">
    <name type="scientific">Kribbella voronezhensis</name>
    <dbReference type="NCBI Taxonomy" id="2512212"/>
    <lineage>
        <taxon>Bacteria</taxon>
        <taxon>Bacillati</taxon>
        <taxon>Actinomycetota</taxon>
        <taxon>Actinomycetes</taxon>
        <taxon>Propionibacteriales</taxon>
        <taxon>Kribbellaceae</taxon>
        <taxon>Kribbella</taxon>
    </lineage>
</organism>
<dbReference type="RefSeq" id="WP_133977152.1">
    <property type="nucleotide sequence ID" value="NZ_SOCE01000001.1"/>
</dbReference>
<dbReference type="EMBL" id="SOCE01000001">
    <property type="protein sequence ID" value="TDU87369.1"/>
    <property type="molecule type" value="Genomic_DNA"/>
</dbReference>
<dbReference type="Gene3D" id="3.10.450.50">
    <property type="match status" value="1"/>
</dbReference>
<dbReference type="PANTHER" id="PTHR41252:SF1">
    <property type="entry name" value="BLR2505 PROTEIN"/>
    <property type="match status" value="1"/>
</dbReference>
<dbReference type="PANTHER" id="PTHR41252">
    <property type="entry name" value="BLR2505 PROTEIN"/>
    <property type="match status" value="1"/>
</dbReference>
<evidence type="ECO:0000259" key="1">
    <source>
        <dbReference type="Pfam" id="PF12680"/>
    </source>
</evidence>
<dbReference type="InterPro" id="IPR032710">
    <property type="entry name" value="NTF2-like_dom_sf"/>
</dbReference>
<protein>
    <recommendedName>
        <fullName evidence="1">SnoaL-like domain-containing protein</fullName>
    </recommendedName>
</protein>
<dbReference type="AlphaFoldDB" id="A0A4R7T6Z3"/>
<sequence>MNDPKTVVTRYVEAVATGDLPTIEASFAPEVEWTYPGDLPLSGTWRGRDVVINDFLGAAAGKLFAADQPVVIKLVNILADGDQVFAEWTAQATALSGATYDNRCGGVFTVRDGRIVAVREYLDTDHARRVLFGAE</sequence>
<comment type="caution">
    <text evidence="2">The sequence shown here is derived from an EMBL/GenBank/DDBJ whole genome shotgun (WGS) entry which is preliminary data.</text>
</comment>
<accession>A0A4R7T6Z3</accession>
<name>A0A4R7T6Z3_9ACTN</name>
<reference evidence="2 3" key="1">
    <citation type="submission" date="2019-03" db="EMBL/GenBank/DDBJ databases">
        <title>Genomic Encyclopedia of Type Strains, Phase III (KMG-III): the genomes of soil and plant-associated and newly described type strains.</title>
        <authorList>
            <person name="Whitman W."/>
        </authorList>
    </citation>
    <scope>NUCLEOTIDE SEQUENCE [LARGE SCALE GENOMIC DNA]</scope>
    <source>
        <strain evidence="2 3">VKM Ac-2575</strain>
    </source>
</reference>
<keyword evidence="3" id="KW-1185">Reference proteome</keyword>
<proteinExistence type="predicted"/>
<evidence type="ECO:0000313" key="3">
    <source>
        <dbReference type="Proteomes" id="UP000295151"/>
    </source>
</evidence>